<dbReference type="AlphaFoldDB" id="A0A5J5H688"/>
<keyword evidence="3" id="KW-1185">Reference proteome</keyword>
<dbReference type="OrthoDB" id="1647424at2"/>
<evidence type="ECO:0000256" key="1">
    <source>
        <dbReference type="SAM" id="MobiDB-lite"/>
    </source>
</evidence>
<feature type="compositionally biased region" description="Basic and acidic residues" evidence="1">
    <location>
        <begin position="875"/>
        <end position="885"/>
    </location>
</feature>
<name>A0A5J5H688_9BACI</name>
<dbReference type="PANTHER" id="PTHR30121">
    <property type="entry name" value="UNCHARACTERIZED PROTEIN YJGR-RELATED"/>
    <property type="match status" value="1"/>
</dbReference>
<reference evidence="2 3" key="1">
    <citation type="submission" date="2019-09" db="EMBL/GenBank/DDBJ databases">
        <title>Whole genome sequences of isolates from the Mars Exploration Rovers.</title>
        <authorList>
            <person name="Seuylemezian A."/>
            <person name="Vaishampayan P."/>
        </authorList>
    </citation>
    <scope>NUCLEOTIDE SEQUENCE [LARGE SCALE GENOMIC DNA]</scope>
    <source>
        <strain evidence="2 3">MER_TA_151</strain>
    </source>
</reference>
<dbReference type="SUPFAM" id="SSF52540">
    <property type="entry name" value="P-loop containing nucleoside triphosphate hydrolases"/>
    <property type="match status" value="1"/>
</dbReference>
<dbReference type="Proteomes" id="UP000326671">
    <property type="component" value="Unassembled WGS sequence"/>
</dbReference>
<dbReference type="EMBL" id="VYKL01000044">
    <property type="protein sequence ID" value="KAA9014924.1"/>
    <property type="molecule type" value="Genomic_DNA"/>
</dbReference>
<gene>
    <name evidence="2" type="ORF">F4V44_23250</name>
</gene>
<dbReference type="InterPro" id="IPR051162">
    <property type="entry name" value="T4SS_component"/>
</dbReference>
<protein>
    <submittedName>
        <fullName evidence="2">Uncharacterized protein</fullName>
    </submittedName>
</protein>
<accession>A0A5J5H688</accession>
<dbReference type="Gene3D" id="3.40.50.300">
    <property type="entry name" value="P-loop containing nucleotide triphosphate hydrolases"/>
    <property type="match status" value="2"/>
</dbReference>
<dbReference type="PANTHER" id="PTHR30121:SF6">
    <property type="entry name" value="SLR6007 PROTEIN"/>
    <property type="match status" value="1"/>
</dbReference>
<comment type="caution">
    <text evidence="2">The sequence shown here is derived from an EMBL/GenBank/DDBJ whole genome shotgun (WGS) entry which is preliminary data.</text>
</comment>
<proteinExistence type="predicted"/>
<dbReference type="InterPro" id="IPR027417">
    <property type="entry name" value="P-loop_NTPase"/>
</dbReference>
<dbReference type="Pfam" id="PF12846">
    <property type="entry name" value="AAA_10"/>
    <property type="match status" value="1"/>
</dbReference>
<evidence type="ECO:0000313" key="3">
    <source>
        <dbReference type="Proteomes" id="UP000326671"/>
    </source>
</evidence>
<evidence type="ECO:0000313" key="2">
    <source>
        <dbReference type="EMBL" id="KAA9014924.1"/>
    </source>
</evidence>
<organism evidence="2 3">
    <name type="scientific">Niallia endozanthoxylica</name>
    <dbReference type="NCBI Taxonomy" id="2036016"/>
    <lineage>
        <taxon>Bacteria</taxon>
        <taxon>Bacillati</taxon>
        <taxon>Bacillota</taxon>
        <taxon>Bacilli</taxon>
        <taxon>Bacillales</taxon>
        <taxon>Bacillaceae</taxon>
        <taxon>Niallia</taxon>
    </lineage>
</organism>
<feature type="region of interest" description="Disordered" evidence="1">
    <location>
        <begin position="843"/>
        <end position="885"/>
    </location>
</feature>
<sequence>MRAVLDFPIKHIDQNLVFGKDGTVTAYYRISGFNYDFLDHDDKFIPFVKQRSFLENNSSDLHFILEPFPTNVEEIIDNTIAEIKEKDYLLRQSGIRYLSILKDTISKQKNITETSENIQYIGIQLNPQSNRYEDSNYGTSAFKIIKEFLKGLNSPVNKAVGLHATDILTDEILAWKQQAEIVRESLASAYNCLVQSATQAECIYLIEKETSVSPSNNDVEVRHNYTFGEKVRGMNKEGMEHEAVRPHEMGFVELQDANIEEISPTSLLISKIIEDKEKKLYTRYFVAKQLNTENYFPGFEWLYHLQSKVPFPVSVSIRAYYQSNKLMLKKLSDKRLEYQDQREEANKAGSSTDLSLNQSEKGTIQAESLFSKTGIPAYSCSFVFKVSAESEKELEIRSRRLKDELSTYGIKIVAPYGEQLNLMMEKLPGSRQINNDYKIEVESGVLSGMMFGATTNIGDNRGFFIGYTERLQRPVFIQPDLAAKSFEGLNNIEDSISALVAGATGKGKSFFMNLYTYLSVLTGSQALIIDPKGDRKGWNSLPMIPSEYISKWTLGADRKDAGCLDPFRTSVDVEEGKNHALDILSYLVGVDIQDIGYTILSDAVEQVKNMPDPCIGAVISYLENQYENPDEKMSEKRFTALETIKNTLVSLKRQSLSLLLFGEVGQDYNTMKIDKPIQILMVQNLNLPDGSSEKLRPSEKISEAILISITAFTKQYMFTQDRSRHKVILQDEASAIDNTPVGRELMNFIVRMGRYYNTTLLKGSQNATDHNKDVANIGMKFSFGLRTKQEAMEMLEFLNLPQTNTNINRIRNMSKGNCLFQDIYGRSAIIQIDPVFADLAKAFDSSTSTEEERERERKRRGYVNQLPDESTNTEETPKEQEGAIV</sequence>